<dbReference type="GO" id="GO:0009791">
    <property type="term" value="P:post-embryonic development"/>
    <property type="evidence" value="ECO:0007669"/>
    <property type="project" value="UniProtKB-ARBA"/>
</dbReference>
<dbReference type="PROSITE" id="PS51076">
    <property type="entry name" value="MH2"/>
    <property type="match status" value="1"/>
</dbReference>
<dbReference type="Pfam" id="PF03166">
    <property type="entry name" value="MH2"/>
    <property type="match status" value="1"/>
</dbReference>
<sequence>MISRKKIISKSCDELTNCESDLSLESDEDIWYQKDKLYQDHIQEILLKWDQIDDEIWSKVICMEKNRRVAKAYARVPLLTISGSSDGFDGYKIGLSGFENPGRDAKTEEAIKGIGKGIRIRMDEEGNILAKRFDKCTVIVKEWHCELLEPFSNCISEDVIATKGKLESEKSLKIFDMQKFQRNIAHEMKDAYPDRRKLERQCITAVAFAKNASELLEVPCWVMIINIVALEVLKSKLLPSTF</sequence>
<dbReference type="GO" id="GO:0051239">
    <property type="term" value="P:regulation of multicellular organismal process"/>
    <property type="evidence" value="ECO:0007669"/>
    <property type="project" value="UniProtKB-ARBA"/>
</dbReference>
<proteinExistence type="predicted"/>
<dbReference type="OrthoDB" id="5973987at2759"/>
<dbReference type="AlphaFoldDB" id="A0A443SRA6"/>
<accession>A0A443SRA6</accession>
<dbReference type="InterPro" id="IPR017855">
    <property type="entry name" value="SMAD-like_dom_sf"/>
</dbReference>
<dbReference type="InterPro" id="IPR008984">
    <property type="entry name" value="SMAD_FHA_dom_sf"/>
</dbReference>
<name>A0A443SRA6_9ACAR</name>
<dbReference type="InterPro" id="IPR001132">
    <property type="entry name" value="SMAD_dom_Dwarfin-type"/>
</dbReference>
<dbReference type="GO" id="GO:0006355">
    <property type="term" value="P:regulation of DNA-templated transcription"/>
    <property type="evidence" value="ECO:0007669"/>
    <property type="project" value="InterPro"/>
</dbReference>
<dbReference type="PANTHER" id="PTHR22742">
    <property type="entry name" value="EXPANSION, ISOFORM A-RELATED"/>
    <property type="match status" value="1"/>
</dbReference>
<dbReference type="SUPFAM" id="SSF49879">
    <property type="entry name" value="SMAD/FHA domain"/>
    <property type="match status" value="1"/>
</dbReference>
<protein>
    <recommendedName>
        <fullName evidence="1">MH2 domain-containing protein</fullName>
    </recommendedName>
</protein>
<dbReference type="VEuPathDB" id="VectorBase:LDEU002018"/>
<evidence type="ECO:0000313" key="2">
    <source>
        <dbReference type="EMBL" id="RWS30022.1"/>
    </source>
</evidence>
<reference evidence="2 3" key="1">
    <citation type="journal article" date="2018" name="Gigascience">
        <title>Genomes of trombidid mites reveal novel predicted allergens and laterally-transferred genes associated with secondary metabolism.</title>
        <authorList>
            <person name="Dong X."/>
            <person name="Chaisiri K."/>
            <person name="Xia D."/>
            <person name="Armstrong S.D."/>
            <person name="Fang Y."/>
            <person name="Donnelly M.J."/>
            <person name="Kadowaki T."/>
            <person name="McGarry J.W."/>
            <person name="Darby A.C."/>
            <person name="Makepeace B.L."/>
        </authorList>
    </citation>
    <scope>NUCLEOTIDE SEQUENCE [LARGE SCALE GENOMIC DNA]</scope>
    <source>
        <strain evidence="2">UoL-UT</strain>
    </source>
</reference>
<dbReference type="Proteomes" id="UP000288716">
    <property type="component" value="Unassembled WGS sequence"/>
</dbReference>
<dbReference type="PANTHER" id="PTHR22742:SF2">
    <property type="entry name" value="EXPANSION, ISOFORM A-RELATED"/>
    <property type="match status" value="1"/>
</dbReference>
<evidence type="ECO:0000259" key="1">
    <source>
        <dbReference type="PROSITE" id="PS51076"/>
    </source>
</evidence>
<organism evidence="2 3">
    <name type="scientific">Leptotrombidium deliense</name>
    <dbReference type="NCBI Taxonomy" id="299467"/>
    <lineage>
        <taxon>Eukaryota</taxon>
        <taxon>Metazoa</taxon>
        <taxon>Ecdysozoa</taxon>
        <taxon>Arthropoda</taxon>
        <taxon>Chelicerata</taxon>
        <taxon>Arachnida</taxon>
        <taxon>Acari</taxon>
        <taxon>Acariformes</taxon>
        <taxon>Trombidiformes</taxon>
        <taxon>Prostigmata</taxon>
        <taxon>Anystina</taxon>
        <taxon>Parasitengona</taxon>
        <taxon>Trombiculoidea</taxon>
        <taxon>Trombiculidae</taxon>
        <taxon>Leptotrombidium</taxon>
    </lineage>
</organism>
<gene>
    <name evidence="2" type="ORF">B4U80_11094</name>
</gene>
<dbReference type="FunFam" id="2.60.200.10:FF:000006">
    <property type="entry name" value="Expansion, isoform A"/>
    <property type="match status" value="1"/>
</dbReference>
<dbReference type="GO" id="GO:0050793">
    <property type="term" value="P:regulation of developmental process"/>
    <property type="evidence" value="ECO:0007669"/>
    <property type="project" value="UniProtKB-ARBA"/>
</dbReference>
<feature type="domain" description="MH2" evidence="1">
    <location>
        <begin position="57"/>
        <end position="242"/>
    </location>
</feature>
<dbReference type="SMART" id="SM00524">
    <property type="entry name" value="DWB"/>
    <property type="match status" value="1"/>
</dbReference>
<dbReference type="EMBL" id="NCKV01000676">
    <property type="protein sequence ID" value="RWS30022.1"/>
    <property type="molecule type" value="Genomic_DNA"/>
</dbReference>
<keyword evidence="3" id="KW-1185">Reference proteome</keyword>
<comment type="caution">
    <text evidence="2">The sequence shown here is derived from an EMBL/GenBank/DDBJ whole genome shotgun (WGS) entry which is preliminary data.</text>
</comment>
<dbReference type="Gene3D" id="2.60.200.10">
    <property type="match status" value="1"/>
</dbReference>
<evidence type="ECO:0000313" key="3">
    <source>
        <dbReference type="Proteomes" id="UP000288716"/>
    </source>
</evidence>